<dbReference type="WBParaSite" id="DME_0000219501-mRNA-1">
    <property type="protein sequence ID" value="DME_0000219501-mRNA-1"/>
    <property type="gene ID" value="DME_0000219501"/>
</dbReference>
<dbReference type="AlphaFoldDB" id="A0A0N4U5Q6"/>
<organism evidence="4 6">
    <name type="scientific">Dracunculus medinensis</name>
    <name type="common">Guinea worm</name>
    <dbReference type="NCBI Taxonomy" id="318479"/>
    <lineage>
        <taxon>Eukaryota</taxon>
        <taxon>Metazoa</taxon>
        <taxon>Ecdysozoa</taxon>
        <taxon>Nematoda</taxon>
        <taxon>Chromadorea</taxon>
        <taxon>Rhabditida</taxon>
        <taxon>Spirurina</taxon>
        <taxon>Dracunculoidea</taxon>
        <taxon>Dracunculidae</taxon>
        <taxon>Dracunculus</taxon>
    </lineage>
</organism>
<name>A0A0N4U5Q6_DRAME</name>
<keyword evidence="5" id="KW-1185">Reference proteome</keyword>
<accession>A0A0N4U5Q6</accession>
<dbReference type="Proteomes" id="UP000038040">
    <property type="component" value="Unplaced"/>
</dbReference>
<dbReference type="Proteomes" id="UP000274756">
    <property type="component" value="Unassembled WGS sequence"/>
</dbReference>
<dbReference type="STRING" id="318479.A0A0N4U5Q6"/>
<dbReference type="EMBL" id="UYYG01001156">
    <property type="protein sequence ID" value="VDN56582.1"/>
    <property type="molecule type" value="Genomic_DNA"/>
</dbReference>
<dbReference type="InterPro" id="IPR018613">
    <property type="entry name" value="Ccdc97-like"/>
</dbReference>
<reference evidence="6" key="1">
    <citation type="submission" date="2017-02" db="UniProtKB">
        <authorList>
            <consortium name="WormBaseParasite"/>
        </authorList>
    </citation>
    <scope>IDENTIFICATION</scope>
</reference>
<proteinExistence type="predicted"/>
<gene>
    <name evidence="3" type="ORF">DME_LOCUS6555</name>
</gene>
<evidence type="ECO:0000256" key="1">
    <source>
        <dbReference type="SAM" id="MobiDB-lite"/>
    </source>
</evidence>
<evidence type="ECO:0000313" key="3">
    <source>
        <dbReference type="EMBL" id="VDN56582.1"/>
    </source>
</evidence>
<protein>
    <submittedName>
        <fullName evidence="6">DUF2052 domain-containing protein</fullName>
    </submittedName>
</protein>
<dbReference type="OrthoDB" id="333176at2759"/>
<dbReference type="PANTHER" id="PTHR31840:SF1">
    <property type="entry name" value="COILED-COIL DOMAIN-CONTAINING PROTEIN 97"/>
    <property type="match status" value="1"/>
</dbReference>
<sequence>MFSRIMANEDVFYRSEQRDTPDLTVQQKRDILKELYQKNPILFISRYYKYLITDDFHCFDMDNYEISMYMNIIKDRLNTNKNIMVRNRRYAELIRLKKETDYFSNSKMREREPILFDKMIGKFLPEEEQSHLRPTVHDEKFSSILLRLSEKDCNNSETSDRFISKSKDICDDEEFGSLAKHAKSRLDNYDKNSQSHNSSMEFDSGDDIKQYWDDDDDDDKAELEKEFIDYMEQRFLTGKDGLFVNYDLIDGQQLNKEFEKLRERDLEDAYFSED</sequence>
<dbReference type="PANTHER" id="PTHR31840">
    <property type="entry name" value="COILED-COIL DOMAIN-CONTAINING PROTEIN 97"/>
    <property type="match status" value="1"/>
</dbReference>
<evidence type="ECO:0000313" key="4">
    <source>
        <dbReference type="Proteomes" id="UP000038040"/>
    </source>
</evidence>
<feature type="region of interest" description="Disordered" evidence="1">
    <location>
        <begin position="188"/>
        <end position="215"/>
    </location>
</feature>
<evidence type="ECO:0000313" key="5">
    <source>
        <dbReference type="Proteomes" id="UP000274756"/>
    </source>
</evidence>
<dbReference type="Pfam" id="PF09747">
    <property type="entry name" value="CCD97-like_C"/>
    <property type="match status" value="1"/>
</dbReference>
<evidence type="ECO:0000313" key="6">
    <source>
        <dbReference type="WBParaSite" id="DME_0000219501-mRNA-1"/>
    </source>
</evidence>
<evidence type="ECO:0000259" key="2">
    <source>
        <dbReference type="Pfam" id="PF09747"/>
    </source>
</evidence>
<reference evidence="3 5" key="2">
    <citation type="submission" date="2018-11" db="EMBL/GenBank/DDBJ databases">
        <authorList>
            <consortium name="Pathogen Informatics"/>
        </authorList>
    </citation>
    <scope>NUCLEOTIDE SEQUENCE [LARGE SCALE GENOMIC DNA]</scope>
</reference>
<dbReference type="InterPro" id="IPR040233">
    <property type="entry name" value="CCD97-like_C"/>
</dbReference>
<feature type="compositionally biased region" description="Polar residues" evidence="1">
    <location>
        <begin position="191"/>
        <end position="201"/>
    </location>
</feature>
<feature type="domain" description="CCD97-like C-terminal" evidence="2">
    <location>
        <begin position="87"/>
        <end position="274"/>
    </location>
</feature>